<evidence type="ECO:0000313" key="4">
    <source>
        <dbReference type="Proteomes" id="UP000193920"/>
    </source>
</evidence>
<dbReference type="EMBL" id="MCOG01000050">
    <property type="protein sequence ID" value="ORY66749.1"/>
    <property type="molecule type" value="Genomic_DNA"/>
</dbReference>
<keyword evidence="4" id="KW-1185">Reference proteome</keyword>
<reference evidence="3 4" key="1">
    <citation type="submission" date="2016-08" db="EMBL/GenBank/DDBJ databases">
        <title>A Parts List for Fungal Cellulosomes Revealed by Comparative Genomics.</title>
        <authorList>
            <consortium name="DOE Joint Genome Institute"/>
            <person name="Haitjema C.H."/>
            <person name="Gilmore S.P."/>
            <person name="Henske J.K."/>
            <person name="Solomon K.V."/>
            <person name="De Groot R."/>
            <person name="Kuo A."/>
            <person name="Mondo S.J."/>
            <person name="Salamov A.A."/>
            <person name="Labutti K."/>
            <person name="Zhao Z."/>
            <person name="Chiniquy J."/>
            <person name="Barry K."/>
            <person name="Brewer H.M."/>
            <person name="Purvine S.O."/>
            <person name="Wright A.T."/>
            <person name="Boxma B."/>
            <person name="Van Alen T."/>
            <person name="Hackstein J.H."/>
            <person name="Baker S.E."/>
            <person name="Grigoriev I.V."/>
            <person name="O'Malley M.A."/>
        </authorList>
    </citation>
    <scope>NUCLEOTIDE SEQUENCE [LARGE SCALE GENOMIC DNA]</scope>
    <source>
        <strain evidence="3 4">G1</strain>
    </source>
</reference>
<comment type="caution">
    <text evidence="3">The sequence shown here is derived from an EMBL/GenBank/DDBJ whole genome shotgun (WGS) entry which is preliminary data.</text>
</comment>
<name>A0A1Y2E5E3_9FUNG</name>
<dbReference type="Proteomes" id="UP000193920">
    <property type="component" value="Unassembled WGS sequence"/>
</dbReference>
<dbReference type="AlphaFoldDB" id="A0A1Y2E5E3"/>
<sequence>MVKIQTSALLKTTLFWLNCNFVFGQNPFMNSGSATENNININKSECQTIMDCSLGALECRKDIMNESISHCIYPDNLNEVSFNNIKIPVNNTENELLNLGNTTITTNTTTIECTKNEECTSNKCVSGQCQIELNPFFINSTVLNDDIISNNNTISLNCTTNEECPSHSCVSGQCQTNLEHAVLDICNTDQADSICGNKLEGEKCKKDSECMTSFCDQTTNVCKKKSNNNNNNNKMSPAASIIIITTGVCVGFVLVVLLIKKDRAERAKKVKEQYMENVHEPMYIIYSDDYDVPTYTY</sequence>
<feature type="chain" id="PRO_5013254450" evidence="2">
    <location>
        <begin position="25"/>
        <end position="297"/>
    </location>
</feature>
<keyword evidence="1" id="KW-0812">Transmembrane</keyword>
<gene>
    <name evidence="3" type="ORF">LY90DRAFT_667914</name>
</gene>
<accession>A0A1Y2E5E3</accession>
<keyword evidence="1" id="KW-1133">Transmembrane helix</keyword>
<feature type="signal peptide" evidence="2">
    <location>
        <begin position="1"/>
        <end position="24"/>
    </location>
</feature>
<dbReference type="OrthoDB" id="2153817at2759"/>
<keyword evidence="1" id="KW-0472">Membrane</keyword>
<evidence type="ECO:0000256" key="1">
    <source>
        <dbReference type="SAM" id="Phobius"/>
    </source>
</evidence>
<proteinExistence type="predicted"/>
<evidence type="ECO:0000256" key="2">
    <source>
        <dbReference type="SAM" id="SignalP"/>
    </source>
</evidence>
<feature type="transmembrane region" description="Helical" evidence="1">
    <location>
        <begin position="238"/>
        <end position="259"/>
    </location>
</feature>
<keyword evidence="2" id="KW-0732">Signal</keyword>
<protein>
    <submittedName>
        <fullName evidence="3">Uncharacterized protein</fullName>
    </submittedName>
</protein>
<organism evidence="3 4">
    <name type="scientific">Neocallimastix californiae</name>
    <dbReference type="NCBI Taxonomy" id="1754190"/>
    <lineage>
        <taxon>Eukaryota</taxon>
        <taxon>Fungi</taxon>
        <taxon>Fungi incertae sedis</taxon>
        <taxon>Chytridiomycota</taxon>
        <taxon>Chytridiomycota incertae sedis</taxon>
        <taxon>Neocallimastigomycetes</taxon>
        <taxon>Neocallimastigales</taxon>
        <taxon>Neocallimastigaceae</taxon>
        <taxon>Neocallimastix</taxon>
    </lineage>
</organism>
<evidence type="ECO:0000313" key="3">
    <source>
        <dbReference type="EMBL" id="ORY66749.1"/>
    </source>
</evidence>